<dbReference type="InterPro" id="IPR003583">
    <property type="entry name" value="Hlx-hairpin-Hlx_DNA-bd_motif"/>
</dbReference>
<dbReference type="InterPro" id="IPR051675">
    <property type="entry name" value="Endo/Exo/Phosphatase_dom_1"/>
</dbReference>
<dbReference type="Pfam" id="PF12836">
    <property type="entry name" value="HHH_3"/>
    <property type="match status" value="1"/>
</dbReference>
<sequence>MIRTWKKIGAGMILCIFMAGCGSQNEVYLETEVSQDTGNPQETEETEAGERLDILDVSGGEQTGSVDLSEVSGEEWAAEAALAPETTEDADKADRASGKCYVYVCGEVAEPGVYVLEPGDRIYEAVEMAGGMTADAGTCAVNLAESVYDGLMVYIPDSEEAAGMTGSMTSVGGSAVSAGGSVTSADSSVRNGEGTSGGTAASPEDGRLNLNTASLAELMTLSGIGQTKAQAVVNYRDAHGGFSSVEEIMNVDGIKEGLYNRIRDQIKVK</sequence>
<dbReference type="SMART" id="SM00278">
    <property type="entry name" value="HhH1"/>
    <property type="match status" value="2"/>
</dbReference>
<dbReference type="InterPro" id="IPR010994">
    <property type="entry name" value="RuvA_2-like"/>
</dbReference>
<accession>A0A395VBE0</accession>
<dbReference type="InterPro" id="IPR019554">
    <property type="entry name" value="Soluble_ligand-bd"/>
</dbReference>
<feature type="region of interest" description="Disordered" evidence="1">
    <location>
        <begin position="175"/>
        <end position="207"/>
    </location>
</feature>
<feature type="region of interest" description="Disordered" evidence="1">
    <location>
        <begin position="33"/>
        <end position="53"/>
    </location>
</feature>
<dbReference type="Pfam" id="PF10531">
    <property type="entry name" value="SLBB"/>
    <property type="match status" value="1"/>
</dbReference>
<feature type="domain" description="Helix-hairpin-helix DNA-binding motif class 1" evidence="2">
    <location>
        <begin position="216"/>
        <end position="235"/>
    </location>
</feature>
<proteinExistence type="predicted"/>
<dbReference type="EMBL" id="QRVL01000001">
    <property type="protein sequence ID" value="RGS42530.1"/>
    <property type="molecule type" value="Genomic_DNA"/>
</dbReference>
<dbReference type="Proteomes" id="UP000266172">
    <property type="component" value="Unassembled WGS sequence"/>
</dbReference>
<protein>
    <recommendedName>
        <fullName evidence="2">Helix-hairpin-helix DNA-binding motif class 1 domain-containing protein</fullName>
    </recommendedName>
</protein>
<dbReference type="GO" id="GO:0003677">
    <property type="term" value="F:DNA binding"/>
    <property type="evidence" value="ECO:0007669"/>
    <property type="project" value="InterPro"/>
</dbReference>
<evidence type="ECO:0000313" key="3">
    <source>
        <dbReference type="EMBL" id="RGS42530.1"/>
    </source>
</evidence>
<feature type="domain" description="Helix-hairpin-helix DNA-binding motif class 1" evidence="2">
    <location>
        <begin position="246"/>
        <end position="265"/>
    </location>
</feature>
<gene>
    <name evidence="3" type="ORF">DWX93_04255</name>
</gene>
<name>A0A395VBE0_9FIRM</name>
<comment type="caution">
    <text evidence="3">The sequence shown here is derived from an EMBL/GenBank/DDBJ whole genome shotgun (WGS) entry which is preliminary data.</text>
</comment>
<dbReference type="PANTHER" id="PTHR21180:SF32">
    <property type="entry name" value="ENDONUCLEASE_EXONUCLEASE_PHOSPHATASE FAMILY DOMAIN-CONTAINING PROTEIN 1"/>
    <property type="match status" value="1"/>
</dbReference>
<evidence type="ECO:0000313" key="4">
    <source>
        <dbReference type="Proteomes" id="UP000266172"/>
    </source>
</evidence>
<reference evidence="3 4" key="1">
    <citation type="submission" date="2018-08" db="EMBL/GenBank/DDBJ databases">
        <title>A genome reference for cultivated species of the human gut microbiota.</title>
        <authorList>
            <person name="Zou Y."/>
            <person name="Xue W."/>
            <person name="Luo G."/>
        </authorList>
    </citation>
    <scope>NUCLEOTIDE SEQUENCE [LARGE SCALE GENOMIC DNA]</scope>
    <source>
        <strain evidence="3 4">AF22-12AC</strain>
    </source>
</reference>
<dbReference type="InterPro" id="IPR004509">
    <property type="entry name" value="Competence_ComEA_HhH"/>
</dbReference>
<dbReference type="GO" id="GO:0006281">
    <property type="term" value="P:DNA repair"/>
    <property type="evidence" value="ECO:0007669"/>
    <property type="project" value="InterPro"/>
</dbReference>
<dbReference type="RefSeq" id="WP_118096744.1">
    <property type="nucleotide sequence ID" value="NZ_DBFVHP010000016.1"/>
</dbReference>
<dbReference type="PANTHER" id="PTHR21180">
    <property type="entry name" value="ENDONUCLEASE/EXONUCLEASE/PHOSPHATASE FAMILY DOMAIN-CONTAINING PROTEIN 1"/>
    <property type="match status" value="1"/>
</dbReference>
<dbReference type="Gene3D" id="3.10.560.10">
    <property type="entry name" value="Outer membrane lipoprotein wza domain like"/>
    <property type="match status" value="1"/>
</dbReference>
<dbReference type="Gene3D" id="1.10.150.280">
    <property type="entry name" value="AF1531-like domain"/>
    <property type="match status" value="1"/>
</dbReference>
<dbReference type="GO" id="GO:0015628">
    <property type="term" value="P:protein secretion by the type II secretion system"/>
    <property type="evidence" value="ECO:0007669"/>
    <property type="project" value="TreeGrafter"/>
</dbReference>
<dbReference type="SUPFAM" id="SSF47781">
    <property type="entry name" value="RuvA domain 2-like"/>
    <property type="match status" value="1"/>
</dbReference>
<dbReference type="NCBIfam" id="TIGR00426">
    <property type="entry name" value="competence protein ComEA helix-hairpin-helix repeat region"/>
    <property type="match status" value="1"/>
</dbReference>
<dbReference type="AlphaFoldDB" id="A0A395VBE0"/>
<evidence type="ECO:0000256" key="1">
    <source>
        <dbReference type="SAM" id="MobiDB-lite"/>
    </source>
</evidence>
<organism evidence="3 4">
    <name type="scientific">Roseburia hominis</name>
    <dbReference type="NCBI Taxonomy" id="301301"/>
    <lineage>
        <taxon>Bacteria</taxon>
        <taxon>Bacillati</taxon>
        <taxon>Bacillota</taxon>
        <taxon>Clostridia</taxon>
        <taxon>Lachnospirales</taxon>
        <taxon>Lachnospiraceae</taxon>
        <taxon>Roseburia</taxon>
    </lineage>
</organism>
<feature type="compositionally biased region" description="Low complexity" evidence="1">
    <location>
        <begin position="175"/>
        <end position="189"/>
    </location>
</feature>
<dbReference type="PROSITE" id="PS51257">
    <property type="entry name" value="PROKAR_LIPOPROTEIN"/>
    <property type="match status" value="1"/>
</dbReference>
<dbReference type="GO" id="GO:0015627">
    <property type="term" value="C:type II protein secretion system complex"/>
    <property type="evidence" value="ECO:0007669"/>
    <property type="project" value="TreeGrafter"/>
</dbReference>
<evidence type="ECO:0000259" key="2">
    <source>
        <dbReference type="SMART" id="SM00278"/>
    </source>
</evidence>